<gene>
    <name evidence="1" type="ORF">SAMN05444365_12110</name>
</gene>
<dbReference type="EMBL" id="FNPH01000021">
    <property type="protein sequence ID" value="SDZ47063.1"/>
    <property type="molecule type" value="Genomic_DNA"/>
</dbReference>
<reference evidence="2" key="1">
    <citation type="submission" date="2016-10" db="EMBL/GenBank/DDBJ databases">
        <authorList>
            <person name="Varghese N."/>
            <person name="Submissions S."/>
        </authorList>
    </citation>
    <scope>NUCLEOTIDE SEQUENCE [LARGE SCALE GENOMIC DNA]</scope>
    <source>
        <strain evidence="2">DSM 45245</strain>
    </source>
</reference>
<evidence type="ECO:0000313" key="1">
    <source>
        <dbReference type="EMBL" id="SDZ47063.1"/>
    </source>
</evidence>
<organism evidence="1 2">
    <name type="scientific">Micromonospora pattaloongensis</name>
    <dbReference type="NCBI Taxonomy" id="405436"/>
    <lineage>
        <taxon>Bacteria</taxon>
        <taxon>Bacillati</taxon>
        <taxon>Actinomycetota</taxon>
        <taxon>Actinomycetes</taxon>
        <taxon>Micromonosporales</taxon>
        <taxon>Micromonosporaceae</taxon>
        <taxon>Micromonospora</taxon>
    </lineage>
</organism>
<proteinExistence type="predicted"/>
<dbReference type="AlphaFoldDB" id="A0A1H3T9T6"/>
<protein>
    <submittedName>
        <fullName evidence="1">Uncharacterized protein</fullName>
    </submittedName>
</protein>
<keyword evidence="2" id="KW-1185">Reference proteome</keyword>
<evidence type="ECO:0000313" key="2">
    <source>
        <dbReference type="Proteomes" id="UP000242415"/>
    </source>
</evidence>
<accession>A0A1H3T9T6</accession>
<name>A0A1H3T9T6_9ACTN</name>
<dbReference type="Proteomes" id="UP000242415">
    <property type="component" value="Unassembled WGS sequence"/>
</dbReference>
<sequence length="39" mass="4275">MSFPVPIRISTGDISPALHNLPKLSPEQIERFVREAGNG</sequence>
<dbReference type="STRING" id="405436.SAMN05444365_12110"/>